<dbReference type="GO" id="GO:0008168">
    <property type="term" value="F:methyltransferase activity"/>
    <property type="evidence" value="ECO:0007669"/>
    <property type="project" value="UniProtKB-KW"/>
</dbReference>
<proteinExistence type="predicted"/>
<evidence type="ECO:0000313" key="2">
    <source>
        <dbReference type="EMBL" id="KUN84682.1"/>
    </source>
</evidence>
<dbReference type="PANTHER" id="PTHR42912:SF80">
    <property type="entry name" value="METHYLTRANSFERASE DOMAIN-CONTAINING PROTEIN"/>
    <property type="match status" value="1"/>
</dbReference>
<dbReference type="STRING" id="1943.AQJ64_14375"/>
<dbReference type="Pfam" id="PF13649">
    <property type="entry name" value="Methyltransf_25"/>
    <property type="match status" value="1"/>
</dbReference>
<accession>A0A101T2P0</accession>
<evidence type="ECO:0000259" key="1">
    <source>
        <dbReference type="Pfam" id="PF13649"/>
    </source>
</evidence>
<gene>
    <name evidence="2" type="ORF">AQJ64_14375</name>
</gene>
<dbReference type="EMBL" id="LMWW01000016">
    <property type="protein sequence ID" value="KUN84682.1"/>
    <property type="molecule type" value="Genomic_DNA"/>
</dbReference>
<feature type="domain" description="Methyltransferase" evidence="1">
    <location>
        <begin position="57"/>
        <end position="147"/>
    </location>
</feature>
<keyword evidence="3" id="KW-1185">Reference proteome</keyword>
<evidence type="ECO:0000313" key="3">
    <source>
        <dbReference type="Proteomes" id="UP000052982"/>
    </source>
</evidence>
<dbReference type="InterPro" id="IPR050508">
    <property type="entry name" value="Methyltransf_Superfamily"/>
</dbReference>
<keyword evidence="2" id="KW-0808">Transferase</keyword>
<sequence>MTDLDVDFLHAARTSYDAIAEAYTEEFPDGLGHRHLDRALLSGFADLVKERGGGEPVADVGSGPGYVTRRLDALGLPVFGVDVSPRMVALASRAHPHLRFHVGSMTGLDLPDRSLAGLMALYSVIHVPDGELPSVLREFRRVLVPGGHLLLAFQAGRGEKLHITERFGHEISLRYWLRDPEVVAGLLEEAGFEVLARVVLAPEEGRVHPRAYLLARATATP</sequence>
<dbReference type="CDD" id="cd02440">
    <property type="entry name" value="AdoMet_MTases"/>
    <property type="match status" value="1"/>
</dbReference>
<organism evidence="2 3">
    <name type="scientific">Streptomyces griseoruber</name>
    <dbReference type="NCBI Taxonomy" id="1943"/>
    <lineage>
        <taxon>Bacteria</taxon>
        <taxon>Bacillati</taxon>
        <taxon>Actinomycetota</taxon>
        <taxon>Actinomycetes</taxon>
        <taxon>Kitasatosporales</taxon>
        <taxon>Streptomycetaceae</taxon>
        <taxon>Streptomyces</taxon>
    </lineage>
</organism>
<dbReference type="Proteomes" id="UP000052982">
    <property type="component" value="Unassembled WGS sequence"/>
</dbReference>
<dbReference type="OrthoDB" id="9805171at2"/>
<name>A0A101T2P0_9ACTN</name>
<dbReference type="RefSeq" id="WP_055631423.1">
    <property type="nucleotide sequence ID" value="NZ_JBIRRP010000003.1"/>
</dbReference>
<comment type="caution">
    <text evidence="2">The sequence shown here is derived from an EMBL/GenBank/DDBJ whole genome shotgun (WGS) entry which is preliminary data.</text>
</comment>
<dbReference type="GO" id="GO:0032259">
    <property type="term" value="P:methylation"/>
    <property type="evidence" value="ECO:0007669"/>
    <property type="project" value="UniProtKB-KW"/>
</dbReference>
<dbReference type="InterPro" id="IPR041698">
    <property type="entry name" value="Methyltransf_25"/>
</dbReference>
<dbReference type="AlphaFoldDB" id="A0A101T2P0"/>
<dbReference type="InterPro" id="IPR029063">
    <property type="entry name" value="SAM-dependent_MTases_sf"/>
</dbReference>
<protein>
    <submittedName>
        <fullName evidence="2">Methyltransferase</fullName>
    </submittedName>
</protein>
<reference evidence="2 3" key="1">
    <citation type="submission" date="2015-10" db="EMBL/GenBank/DDBJ databases">
        <title>Draft genome sequence of Streptomyces griseoruber DSM 40281, type strain for the species Streptomyces griseoruber.</title>
        <authorList>
            <person name="Ruckert C."/>
            <person name="Winkler A."/>
            <person name="Kalinowski J."/>
            <person name="Kampfer P."/>
            <person name="Glaeser S."/>
        </authorList>
    </citation>
    <scope>NUCLEOTIDE SEQUENCE [LARGE SCALE GENOMIC DNA]</scope>
    <source>
        <strain evidence="2 3">DSM 40281</strain>
    </source>
</reference>
<dbReference type="PANTHER" id="PTHR42912">
    <property type="entry name" value="METHYLTRANSFERASE"/>
    <property type="match status" value="1"/>
</dbReference>
<keyword evidence="2" id="KW-0489">Methyltransferase</keyword>
<dbReference type="Gene3D" id="3.40.50.150">
    <property type="entry name" value="Vaccinia Virus protein VP39"/>
    <property type="match status" value="1"/>
</dbReference>
<dbReference type="SUPFAM" id="SSF53335">
    <property type="entry name" value="S-adenosyl-L-methionine-dependent methyltransferases"/>
    <property type="match status" value="1"/>
</dbReference>